<dbReference type="PROSITE" id="PS50893">
    <property type="entry name" value="ABC_TRANSPORTER_2"/>
    <property type="match status" value="1"/>
</dbReference>
<evidence type="ECO:0000259" key="4">
    <source>
        <dbReference type="PROSITE" id="PS50893"/>
    </source>
</evidence>
<evidence type="ECO:0000313" key="6">
    <source>
        <dbReference type="Proteomes" id="UP001589747"/>
    </source>
</evidence>
<proteinExistence type="predicted"/>
<name>A0ABV5KZR6_9BACL</name>
<dbReference type="PANTHER" id="PTHR42781:SF4">
    <property type="entry name" value="SPERMIDINE_PUTRESCINE IMPORT ATP-BINDING PROTEIN POTA"/>
    <property type="match status" value="1"/>
</dbReference>
<dbReference type="SUPFAM" id="SSF52540">
    <property type="entry name" value="P-loop containing nucleoside triphosphate hydrolases"/>
    <property type="match status" value="1"/>
</dbReference>
<dbReference type="Pfam" id="PF00005">
    <property type="entry name" value="ABC_tran"/>
    <property type="match status" value="1"/>
</dbReference>
<reference evidence="5 6" key="1">
    <citation type="submission" date="2024-09" db="EMBL/GenBank/DDBJ databases">
        <authorList>
            <person name="Sun Q."/>
            <person name="Mori K."/>
        </authorList>
    </citation>
    <scope>NUCLEOTIDE SEQUENCE [LARGE SCALE GENOMIC DNA]</scope>
    <source>
        <strain evidence="5 6">TISTR 2452</strain>
    </source>
</reference>
<dbReference type="Proteomes" id="UP001589747">
    <property type="component" value="Unassembled WGS sequence"/>
</dbReference>
<dbReference type="InterPro" id="IPR017871">
    <property type="entry name" value="ABC_transporter-like_CS"/>
</dbReference>
<evidence type="ECO:0000256" key="2">
    <source>
        <dbReference type="ARBA" id="ARBA00022741"/>
    </source>
</evidence>
<dbReference type="InterPro" id="IPR003439">
    <property type="entry name" value="ABC_transporter-like_ATP-bd"/>
</dbReference>
<keyword evidence="3 5" id="KW-0067">ATP-binding</keyword>
<dbReference type="InterPro" id="IPR027417">
    <property type="entry name" value="P-loop_NTPase"/>
</dbReference>
<organism evidence="5 6">
    <name type="scientific">Paenibacillus aurantiacus</name>
    <dbReference type="NCBI Taxonomy" id="1936118"/>
    <lineage>
        <taxon>Bacteria</taxon>
        <taxon>Bacillati</taxon>
        <taxon>Bacillota</taxon>
        <taxon>Bacilli</taxon>
        <taxon>Bacillales</taxon>
        <taxon>Paenibacillaceae</taxon>
        <taxon>Paenibacillus</taxon>
    </lineage>
</organism>
<keyword evidence="1" id="KW-0813">Transport</keyword>
<dbReference type="SMART" id="SM00382">
    <property type="entry name" value="AAA"/>
    <property type="match status" value="1"/>
</dbReference>
<dbReference type="PANTHER" id="PTHR42781">
    <property type="entry name" value="SPERMIDINE/PUTRESCINE IMPORT ATP-BINDING PROTEIN POTA"/>
    <property type="match status" value="1"/>
</dbReference>
<evidence type="ECO:0000256" key="1">
    <source>
        <dbReference type="ARBA" id="ARBA00022448"/>
    </source>
</evidence>
<evidence type="ECO:0000313" key="5">
    <source>
        <dbReference type="EMBL" id="MFB9330717.1"/>
    </source>
</evidence>
<protein>
    <submittedName>
        <fullName evidence="5">ABC transporter ATP-binding protein</fullName>
    </submittedName>
</protein>
<evidence type="ECO:0000256" key="3">
    <source>
        <dbReference type="ARBA" id="ARBA00022840"/>
    </source>
</evidence>
<dbReference type="GO" id="GO:0005524">
    <property type="term" value="F:ATP binding"/>
    <property type="evidence" value="ECO:0007669"/>
    <property type="project" value="UniProtKB-KW"/>
</dbReference>
<dbReference type="EMBL" id="JBHMDO010000053">
    <property type="protein sequence ID" value="MFB9330717.1"/>
    <property type="molecule type" value="Genomic_DNA"/>
</dbReference>
<dbReference type="PROSITE" id="PS00211">
    <property type="entry name" value="ABC_TRANSPORTER_1"/>
    <property type="match status" value="1"/>
</dbReference>
<dbReference type="Pfam" id="PF08402">
    <property type="entry name" value="TOBE_2"/>
    <property type="match status" value="1"/>
</dbReference>
<dbReference type="Gene3D" id="3.40.50.300">
    <property type="entry name" value="P-loop containing nucleotide triphosphate hydrolases"/>
    <property type="match status" value="1"/>
</dbReference>
<accession>A0ABV5KZR6</accession>
<sequence length="346" mass="37892">MSFVRIGNVRKAYQQQIVLNRVNIEIGEGELVTLLGPSGCGKSTLLRAIAGLTGIDEGSIVIGGRDVSALPPKERQVGMVFQSYALFPNMTVFENIAFGLKMDGMKRAEYTPLVSEMLDIIALAGMEDRYPAQLSGGQQQRVALGRALVKRPKVLLLDEPLSALDAQIRRSLRAEIRAIQRKLRMTTVFVTHDQEEALTISDRIIVMNRGVIEQEGSPDDIYAAPATEFVSRFIGSYNVWERERLTESGLGDWPPGELFAVRPEAIGIRLASEEPDGAEQSCAVVSGRVNGVSILGSIKRFEVEAGALGNVTVDALHDAQSRRLSEAAEVKLYIPREACRPLRKSS</sequence>
<feature type="domain" description="ABC transporter" evidence="4">
    <location>
        <begin position="4"/>
        <end position="234"/>
    </location>
</feature>
<dbReference type="RefSeq" id="WP_377502361.1">
    <property type="nucleotide sequence ID" value="NZ_JBHMDO010000053.1"/>
</dbReference>
<dbReference type="InterPro" id="IPR003593">
    <property type="entry name" value="AAA+_ATPase"/>
</dbReference>
<keyword evidence="2" id="KW-0547">Nucleotide-binding</keyword>
<comment type="caution">
    <text evidence="5">The sequence shown here is derived from an EMBL/GenBank/DDBJ whole genome shotgun (WGS) entry which is preliminary data.</text>
</comment>
<dbReference type="InterPro" id="IPR013611">
    <property type="entry name" value="Transp-assoc_OB_typ2"/>
</dbReference>
<dbReference type="InterPro" id="IPR050093">
    <property type="entry name" value="ABC_SmlMolc_Importer"/>
</dbReference>
<keyword evidence="6" id="KW-1185">Reference proteome</keyword>
<gene>
    <name evidence="5" type="ORF">ACFFSY_32655</name>
</gene>